<dbReference type="CDD" id="cd03352">
    <property type="entry name" value="LbH_LpxD"/>
    <property type="match status" value="1"/>
</dbReference>
<comment type="catalytic activity">
    <reaction evidence="7">
        <text>a UDP-3-O-[(3R)-3-hydroxyacyl]-alpha-D-glucosamine + a (3R)-hydroxyacyl-[ACP] = a UDP-2-N,3-O-bis[(3R)-3-hydroxyacyl]-alpha-D-glucosamine + holo-[ACP] + H(+)</text>
        <dbReference type="Rhea" id="RHEA:53836"/>
        <dbReference type="Rhea" id="RHEA-COMP:9685"/>
        <dbReference type="Rhea" id="RHEA-COMP:9945"/>
        <dbReference type="ChEBI" id="CHEBI:15378"/>
        <dbReference type="ChEBI" id="CHEBI:64479"/>
        <dbReference type="ChEBI" id="CHEBI:78827"/>
        <dbReference type="ChEBI" id="CHEBI:137740"/>
        <dbReference type="ChEBI" id="CHEBI:137748"/>
        <dbReference type="EC" id="2.3.1.191"/>
    </reaction>
</comment>
<organism evidence="9 10">
    <name type="scientific">Roseomonas haemaphysalidis</name>
    <dbReference type="NCBI Taxonomy" id="2768162"/>
    <lineage>
        <taxon>Bacteria</taxon>
        <taxon>Pseudomonadati</taxon>
        <taxon>Pseudomonadota</taxon>
        <taxon>Alphaproteobacteria</taxon>
        <taxon>Acetobacterales</taxon>
        <taxon>Roseomonadaceae</taxon>
        <taxon>Roseomonas</taxon>
    </lineage>
</organism>
<dbReference type="PANTHER" id="PTHR43378:SF2">
    <property type="entry name" value="UDP-3-O-ACYLGLUCOSAMINE N-ACYLTRANSFERASE 1, MITOCHONDRIAL-RELATED"/>
    <property type="match status" value="1"/>
</dbReference>
<evidence type="ECO:0000256" key="4">
    <source>
        <dbReference type="ARBA" id="ARBA00022737"/>
    </source>
</evidence>
<proteinExistence type="inferred from homology"/>
<evidence type="ECO:0000259" key="8">
    <source>
        <dbReference type="Pfam" id="PF04613"/>
    </source>
</evidence>
<comment type="pathway">
    <text evidence="7">Bacterial outer membrane biogenesis; LPS lipid A biosynthesis.</text>
</comment>
<dbReference type="EMBL" id="JACTNG010000008">
    <property type="protein sequence ID" value="MBO1080252.1"/>
    <property type="molecule type" value="Genomic_DNA"/>
</dbReference>
<evidence type="ECO:0000256" key="2">
    <source>
        <dbReference type="ARBA" id="ARBA00022556"/>
    </source>
</evidence>
<dbReference type="GO" id="GO:0103118">
    <property type="term" value="F:UDP-3-O-[(3R)-3-hydroxyacyl]-glucosamine N-acyltransferase activity"/>
    <property type="evidence" value="ECO:0007669"/>
    <property type="project" value="UniProtKB-EC"/>
</dbReference>
<keyword evidence="5 7" id="KW-0443">Lipid metabolism</keyword>
<comment type="caution">
    <text evidence="9">The sequence shown here is derived from an EMBL/GenBank/DDBJ whole genome shotgun (WGS) entry which is preliminary data.</text>
</comment>
<gene>
    <name evidence="7 9" type="primary">lpxD</name>
    <name evidence="9" type="ORF">IAI61_14525</name>
</gene>
<comment type="subunit">
    <text evidence="7">Homotrimer.</text>
</comment>
<dbReference type="InterPro" id="IPR007691">
    <property type="entry name" value="LpxD"/>
</dbReference>
<dbReference type="EC" id="2.3.1.191" evidence="7"/>
<dbReference type="Proteomes" id="UP001518989">
    <property type="component" value="Unassembled WGS sequence"/>
</dbReference>
<keyword evidence="1 7" id="KW-0444">Lipid biosynthesis</keyword>
<reference evidence="9 10" key="1">
    <citation type="submission" date="2020-09" db="EMBL/GenBank/DDBJ databases">
        <title>Roseomonas.</title>
        <authorList>
            <person name="Zhu W."/>
        </authorList>
    </citation>
    <scope>NUCLEOTIDE SEQUENCE [LARGE SCALE GENOMIC DNA]</scope>
    <source>
        <strain evidence="9 10">573</strain>
    </source>
</reference>
<dbReference type="Gene3D" id="2.160.10.10">
    <property type="entry name" value="Hexapeptide repeat proteins"/>
    <property type="match status" value="1"/>
</dbReference>
<evidence type="ECO:0000256" key="3">
    <source>
        <dbReference type="ARBA" id="ARBA00022679"/>
    </source>
</evidence>
<dbReference type="HAMAP" id="MF_00523">
    <property type="entry name" value="LpxD"/>
    <property type="match status" value="1"/>
</dbReference>
<evidence type="ECO:0000256" key="7">
    <source>
        <dbReference type="HAMAP-Rule" id="MF_00523"/>
    </source>
</evidence>
<dbReference type="PANTHER" id="PTHR43378">
    <property type="entry name" value="UDP-3-O-ACYLGLUCOSAMINE N-ACYLTRANSFERASE"/>
    <property type="match status" value="1"/>
</dbReference>
<accession>A0ABS3KT91</accession>
<dbReference type="NCBIfam" id="NF002060">
    <property type="entry name" value="PRK00892.1"/>
    <property type="match status" value="1"/>
</dbReference>
<keyword evidence="6 7" id="KW-0012">Acyltransferase</keyword>
<evidence type="ECO:0000256" key="5">
    <source>
        <dbReference type="ARBA" id="ARBA00023098"/>
    </source>
</evidence>
<feature type="domain" description="UDP-3-O-[3-hydroxymyristoyl] glucosamine N-acyltransferase non-repeat region" evidence="8">
    <location>
        <begin position="35"/>
        <end position="101"/>
    </location>
</feature>
<dbReference type="Pfam" id="PF04613">
    <property type="entry name" value="LpxD"/>
    <property type="match status" value="1"/>
</dbReference>
<dbReference type="SUPFAM" id="SSF51161">
    <property type="entry name" value="Trimeric LpxA-like enzymes"/>
    <property type="match status" value="1"/>
</dbReference>
<feature type="active site" description="Proton acceptor" evidence="7">
    <location>
        <position position="251"/>
    </location>
</feature>
<evidence type="ECO:0000313" key="10">
    <source>
        <dbReference type="Proteomes" id="UP001518989"/>
    </source>
</evidence>
<dbReference type="InterPro" id="IPR011004">
    <property type="entry name" value="Trimer_LpxA-like_sf"/>
</dbReference>
<comment type="function">
    <text evidence="7">Catalyzes the N-acylation of UDP-3-O-acylglucosamine using 3-hydroxyacyl-ACP as the acyl donor. Is involved in the biosynthesis of lipid A, a phosphorylated glycolipid that anchors the lipopolysaccharide to the outer membrane of the cell.</text>
</comment>
<keyword evidence="10" id="KW-1185">Reference proteome</keyword>
<keyword evidence="3 7" id="KW-0808">Transferase</keyword>
<dbReference type="RefSeq" id="WP_207418134.1">
    <property type="nucleotide sequence ID" value="NZ_CP061177.1"/>
</dbReference>
<sequence>MPVDPRFHPVTGPHSLAVLAEAAGARAVGDAGRLLHGVAPLRSAGAGEVSFVDGRRNLEALRASKAGAVVLAETSLAALPEGAVALVSATPQLAFARVAALFHPAPAVAAGIHPSAVLAPDAELGEGCEVGPYAVIGAGAVLGARCVVGAHAVIGPGCRFGDDCRILASASVSHCVAGHRVTLHPGARVGQEGFGFAPTPQGRFVTLPQLGRVLLGDEVEVGANACIDRGTLDDTVIGDGTRIDNLVQIGHNVVTGRGCVLVSQVGISGSTVLGDYVTAAGQAGLAGHLKVGSRARIGAQAGVLTDIPEGMDVTGTPAIPLRDSLRASIHLRNIGARGGKSALAPSGPQRPDKTD</sequence>
<evidence type="ECO:0000313" key="9">
    <source>
        <dbReference type="EMBL" id="MBO1080252.1"/>
    </source>
</evidence>
<dbReference type="Gene3D" id="3.40.1390.10">
    <property type="entry name" value="MurE/MurF, N-terminal domain"/>
    <property type="match status" value="1"/>
</dbReference>
<name>A0ABS3KT91_9PROT</name>
<protein>
    <recommendedName>
        <fullName evidence="7">UDP-3-O-acylglucosamine N-acyltransferase</fullName>
        <ecNumber evidence="7">2.3.1.191</ecNumber>
    </recommendedName>
</protein>
<keyword evidence="4 7" id="KW-0677">Repeat</keyword>
<keyword evidence="2 7" id="KW-0441">Lipid A biosynthesis</keyword>
<evidence type="ECO:0000256" key="1">
    <source>
        <dbReference type="ARBA" id="ARBA00022516"/>
    </source>
</evidence>
<comment type="similarity">
    <text evidence="7">Belongs to the transferase hexapeptide repeat family. LpxD subfamily.</text>
</comment>
<dbReference type="NCBIfam" id="TIGR01853">
    <property type="entry name" value="lipid_A_lpxD"/>
    <property type="match status" value="1"/>
</dbReference>
<dbReference type="InterPro" id="IPR020573">
    <property type="entry name" value="UDP_GlcNAc_AcTrfase_non-rep"/>
</dbReference>
<evidence type="ECO:0000256" key="6">
    <source>
        <dbReference type="ARBA" id="ARBA00023315"/>
    </source>
</evidence>